<accession>A4C101</accession>
<sequence length="31" mass="3587">MFVRITTDAHETFTKEHEDKNALLCAAMYSI</sequence>
<name>A4C101_9FLAO</name>
<dbReference type="Proteomes" id="UP000003053">
    <property type="component" value="Unassembled WGS sequence"/>
</dbReference>
<evidence type="ECO:0000313" key="2">
    <source>
        <dbReference type="Proteomes" id="UP000003053"/>
    </source>
</evidence>
<organism evidence="1 2">
    <name type="scientific">Polaribacter irgensii 23-P</name>
    <dbReference type="NCBI Taxonomy" id="313594"/>
    <lineage>
        <taxon>Bacteria</taxon>
        <taxon>Pseudomonadati</taxon>
        <taxon>Bacteroidota</taxon>
        <taxon>Flavobacteriia</taxon>
        <taxon>Flavobacteriales</taxon>
        <taxon>Flavobacteriaceae</taxon>
    </lineage>
</organism>
<dbReference type="EMBL" id="AAOG01000002">
    <property type="protein sequence ID" value="EAR13094.1"/>
    <property type="molecule type" value="Genomic_DNA"/>
</dbReference>
<gene>
    <name evidence="1" type="ORF">PI23P_10710</name>
</gene>
<reference evidence="1 2" key="1">
    <citation type="submission" date="2006-02" db="EMBL/GenBank/DDBJ databases">
        <authorList>
            <person name="Murray A."/>
            <person name="Staley J."/>
            <person name="Ferriera S."/>
            <person name="Johnson J."/>
            <person name="Kravitz S."/>
            <person name="Halpern A."/>
            <person name="Remington K."/>
            <person name="Beeson K."/>
            <person name="Tran B."/>
            <person name="Rogers Y.-H."/>
            <person name="Friedman R."/>
            <person name="Venter J.C."/>
        </authorList>
    </citation>
    <scope>NUCLEOTIDE SEQUENCE [LARGE SCALE GENOMIC DNA]</scope>
    <source>
        <strain evidence="1 2">23-P</strain>
    </source>
</reference>
<keyword evidence="2" id="KW-1185">Reference proteome</keyword>
<protein>
    <submittedName>
        <fullName evidence="1">Uncharacterized protein</fullName>
    </submittedName>
</protein>
<proteinExistence type="predicted"/>
<dbReference type="HOGENOM" id="CLU_3397876_0_0_10"/>
<evidence type="ECO:0000313" key="1">
    <source>
        <dbReference type="EMBL" id="EAR13094.1"/>
    </source>
</evidence>
<dbReference type="AlphaFoldDB" id="A4C101"/>
<comment type="caution">
    <text evidence="1">The sequence shown here is derived from an EMBL/GenBank/DDBJ whole genome shotgun (WGS) entry which is preliminary data.</text>
</comment>